<dbReference type="RefSeq" id="WP_151967975.1">
    <property type="nucleotide sequence ID" value="NZ_AP019860.1"/>
</dbReference>
<organism evidence="3 4">
    <name type="scientific">Uabimicrobium amorphum</name>
    <dbReference type="NCBI Taxonomy" id="2596890"/>
    <lineage>
        <taxon>Bacteria</taxon>
        <taxon>Pseudomonadati</taxon>
        <taxon>Planctomycetota</taxon>
        <taxon>Candidatus Uabimicrobiia</taxon>
        <taxon>Candidatus Uabimicrobiales</taxon>
        <taxon>Candidatus Uabimicrobiaceae</taxon>
        <taxon>Candidatus Uabimicrobium</taxon>
    </lineage>
</organism>
<evidence type="ECO:0000256" key="2">
    <source>
        <dbReference type="SAM" id="Phobius"/>
    </source>
</evidence>
<dbReference type="KEGG" id="uam:UABAM_02146"/>
<gene>
    <name evidence="3" type="ORF">UABAM_02146</name>
</gene>
<feature type="compositionally biased region" description="Acidic residues" evidence="1">
    <location>
        <begin position="551"/>
        <end position="570"/>
    </location>
</feature>
<keyword evidence="2" id="KW-0472">Membrane</keyword>
<sequence>MSTDPSKGIQLKDGSFTFPTTLKCRVDRKALKAIPRNFEICKQGIEALNDLFYEAPPEKKEGVLVQKSIWENVEERIQNVQVFNAGANYTDLTNQTLPIRVNLPKGSQSYPLDQILTKDLSNPYLEMKKFARELLDVVAAIRALREEKLFKYDDFFIYPGKEAFVLTDNESGERHLNVAIHSICPDSIAENTSSEELCLMAIKDLIRQRWDFSLFNRVLKANDLQTAFAALRHLSRDVPTLERIAVGTGYAAVYALIGFVAFSILMFFSGLTPWNNAELQSVSYQFYNNDGEALEVDAKSTVVSSLKRDKQDKKKYNEVDSYRIVLNRNDVSGDVVEMVGTYESPLRLEQMGGLFIFDKLGLSKPLDQVYGLNKNKPIALDQLKYKELDMVKAATKEFESNGKKITSRFIIKSQKKWGRERFDLAPSSKEEKSLPLEVIVAKKGWKLSSQPTSVTFKQTQDEKTSSVSEELRVFANPPKGSKEKSAEINKRAFFRVTFKNPDLPTVPIEIQYLKSPKGPVVATVSFSETYYNGGLPTTRSVRIRTRRSRDFDEDDEEDDEDFDEDEDEDEDRPRRGRLSRRDPDVFQLNGHKYYALAQLPEFTTVKIANKQLPSEDIECSVHIAVPGIEKTTEIPITFNPKEDFLFKEDKMVHVRNQVSGLAYPIEIQKRLWNRSPRKLEAVRLADFTYEINDGQSKQPLDNYGAMGIGFQIQSDRTLYFYNPKDGKTNAIENYTVKDNVLYFAANEDNYKANESGWFQPTKENLNAVNIRRQTAEAITQLYVVVLTDKNVENAMLTLKRNKRTELELPISAKSEEALKIVTWRQLAPNQTYKKEDWLNQEDPKDQKVVNINGPLGGLRYNVILFAGDEAVADVSNQAYLKIEDSSVLNMIYQTVDSDWFTYNKSDIDGIKSLNKPAVQLKFLKRSQDKRPPYTLLDHKEIGSVATKDLYFLADQDIIGKVVQYYAVAGSGVKAGEKDKKTKLTFYLPEKDMEASIEVNVSRAAEHEVMWDVKLNQEDKTFSISVQNYKTANADSLAKEMRFLLTCAATQLVHSGYHKSEGQVYSDDARWAKIIAWALQSVGTKTPSAPPTDVLGTLAEELGTSLGNKEEFATKLAYQLMREALFLAWSGKSEDLLNDFLGLTGLEEDIAAGKKVANDYYTLDVEFYPTRVFPILVDSPTRFKSVTFKVPFDKVLLDKTAIQLHELNESYYRGVPTHFDAVPRVKSYLGNIYPHSDAFPEQKPQNVGSGIQISEKLYHNLLQYSLWEERLKNSVKPKSKFWVAIQGISREFTDVDGKINLTQMNNIADEFRKRIESYLLSPVEVRRVFWQELQNKVRTPEERDKNRDGLSKQEQEGLLDFVERSMMPQFTVDESWYSSFEIVIDRQTLDKCPFGSKWVYMKTYRPQADGLQGEVKKIKLFKRNGLSLDPWPSQDYKVEIFNYGDNWAGNADTKIVRVTGVDAYTAFYEDHTSSEVKGGPDKRIRLDIFYEDRTGEKKIARAGDISPPVIDFSVHPKSVVLFEVSGYQISPDRLREVMRTKGLEMYVKRGTKNWKWNFSVDNGPVISPYAFNIQATEMTENKETLELSWKEEPEPASDSRSFTALQENYDMELLYLDANEKLPEEKFFPYRDYANICGNYDEGKIQSRRMFDLLNKLFANSSQLKSSEKFEWSEELAEVYDKKHTLENNNVQMFQYKYDESHVITTTIYENIYAPEVFKGKHPQLKVPASPTESAKRTLIWKISPKEGKSLRGFPKYILQKQLVPTRERIISNE</sequence>
<evidence type="ECO:0000256" key="1">
    <source>
        <dbReference type="SAM" id="MobiDB-lite"/>
    </source>
</evidence>
<evidence type="ECO:0000313" key="4">
    <source>
        <dbReference type="Proteomes" id="UP000326354"/>
    </source>
</evidence>
<evidence type="ECO:0000313" key="3">
    <source>
        <dbReference type="EMBL" id="BBM83791.1"/>
    </source>
</evidence>
<proteinExistence type="predicted"/>
<dbReference type="EMBL" id="AP019860">
    <property type="protein sequence ID" value="BBM83791.1"/>
    <property type="molecule type" value="Genomic_DNA"/>
</dbReference>
<reference evidence="3 4" key="1">
    <citation type="submission" date="2019-08" db="EMBL/GenBank/DDBJ databases">
        <title>Complete genome sequence of Candidatus Uab amorphum.</title>
        <authorList>
            <person name="Shiratori T."/>
            <person name="Suzuki S."/>
            <person name="Kakizawa Y."/>
            <person name="Ishida K."/>
        </authorList>
    </citation>
    <scope>NUCLEOTIDE SEQUENCE [LARGE SCALE GENOMIC DNA]</scope>
    <source>
        <strain evidence="3 4">SRT547</strain>
    </source>
</reference>
<feature type="region of interest" description="Disordered" evidence="1">
    <location>
        <begin position="547"/>
        <end position="580"/>
    </location>
</feature>
<protein>
    <submittedName>
        <fullName evidence="3">Uncharacterized protein</fullName>
    </submittedName>
</protein>
<feature type="transmembrane region" description="Helical" evidence="2">
    <location>
        <begin position="251"/>
        <end position="271"/>
    </location>
</feature>
<keyword evidence="2" id="KW-1133">Transmembrane helix</keyword>
<name>A0A5S9F316_UABAM</name>
<keyword evidence="4" id="KW-1185">Reference proteome</keyword>
<accession>A0A5S9F316</accession>
<keyword evidence="2" id="KW-0812">Transmembrane</keyword>
<dbReference type="Proteomes" id="UP000326354">
    <property type="component" value="Chromosome"/>
</dbReference>